<dbReference type="EMBL" id="GBXM01025162">
    <property type="protein sequence ID" value="JAH83415.1"/>
    <property type="molecule type" value="Transcribed_RNA"/>
</dbReference>
<evidence type="ECO:0000313" key="1">
    <source>
        <dbReference type="EMBL" id="JAH61399.1"/>
    </source>
</evidence>
<sequence>MSAVPFFFPFISFWLALA</sequence>
<organism evidence="1">
    <name type="scientific">Anguilla anguilla</name>
    <name type="common">European freshwater eel</name>
    <name type="synonym">Muraena anguilla</name>
    <dbReference type="NCBI Taxonomy" id="7936"/>
    <lineage>
        <taxon>Eukaryota</taxon>
        <taxon>Metazoa</taxon>
        <taxon>Chordata</taxon>
        <taxon>Craniata</taxon>
        <taxon>Vertebrata</taxon>
        <taxon>Euteleostomi</taxon>
        <taxon>Actinopterygii</taxon>
        <taxon>Neopterygii</taxon>
        <taxon>Teleostei</taxon>
        <taxon>Anguilliformes</taxon>
        <taxon>Anguillidae</taxon>
        <taxon>Anguilla</taxon>
    </lineage>
</organism>
<proteinExistence type="predicted"/>
<dbReference type="AlphaFoldDB" id="A0A0E9U668"/>
<accession>A0A0E9U668</accession>
<protein>
    <submittedName>
        <fullName evidence="1">Uncharacterized protein</fullName>
    </submittedName>
</protein>
<name>A0A0E9U668_ANGAN</name>
<reference evidence="1" key="2">
    <citation type="journal article" date="2015" name="Fish Shellfish Immunol.">
        <title>Early steps in the European eel (Anguilla anguilla)-Vibrio vulnificus interaction in the gills: Role of the RtxA13 toxin.</title>
        <authorList>
            <person name="Callol A."/>
            <person name="Pajuelo D."/>
            <person name="Ebbesson L."/>
            <person name="Teles M."/>
            <person name="MacKenzie S."/>
            <person name="Amaro C."/>
        </authorList>
    </citation>
    <scope>NUCLEOTIDE SEQUENCE</scope>
</reference>
<reference evidence="1" key="1">
    <citation type="submission" date="2014-11" db="EMBL/GenBank/DDBJ databases">
        <authorList>
            <person name="Amaro Gonzalez C."/>
        </authorList>
    </citation>
    <scope>NUCLEOTIDE SEQUENCE</scope>
</reference>
<dbReference type="EMBL" id="GBXM01047178">
    <property type="protein sequence ID" value="JAH61399.1"/>
    <property type="molecule type" value="Transcribed_RNA"/>
</dbReference>